<organism evidence="9 10">
    <name type="scientific">Salinimicrobium flavum</name>
    <dbReference type="NCBI Taxonomy" id="1737065"/>
    <lineage>
        <taxon>Bacteria</taxon>
        <taxon>Pseudomonadati</taxon>
        <taxon>Bacteroidota</taxon>
        <taxon>Flavobacteriia</taxon>
        <taxon>Flavobacteriales</taxon>
        <taxon>Flavobacteriaceae</taxon>
        <taxon>Salinimicrobium</taxon>
    </lineage>
</organism>
<name>A0ABW5J0D8_9FLAO</name>
<dbReference type="InterPro" id="IPR001830">
    <property type="entry name" value="Glyco_trans_20"/>
</dbReference>
<dbReference type="RefSeq" id="WP_380754613.1">
    <property type="nucleotide sequence ID" value="NZ_JBHULT010000012.1"/>
</dbReference>
<evidence type="ECO:0000256" key="6">
    <source>
        <dbReference type="ARBA" id="ARBA00022679"/>
    </source>
</evidence>
<dbReference type="NCBIfam" id="NF011071">
    <property type="entry name" value="PRK14501.1"/>
    <property type="match status" value="1"/>
</dbReference>
<dbReference type="SUPFAM" id="SSF53756">
    <property type="entry name" value="UDP-Glycosyltransferase/glycogen phosphorylase"/>
    <property type="match status" value="1"/>
</dbReference>
<dbReference type="PANTHER" id="PTHR10788:SF106">
    <property type="entry name" value="BCDNA.GH08860"/>
    <property type="match status" value="1"/>
</dbReference>
<dbReference type="CDD" id="cd03788">
    <property type="entry name" value="GT20_TPS"/>
    <property type="match status" value="1"/>
</dbReference>
<evidence type="ECO:0000313" key="10">
    <source>
        <dbReference type="Proteomes" id="UP001597468"/>
    </source>
</evidence>
<evidence type="ECO:0000256" key="7">
    <source>
        <dbReference type="ARBA" id="ARBA00048039"/>
    </source>
</evidence>
<comment type="caution">
    <text evidence="9">The sequence shown here is derived from an EMBL/GenBank/DDBJ whole genome shotgun (WGS) entry which is preliminary data.</text>
</comment>
<dbReference type="SUPFAM" id="SSF56784">
    <property type="entry name" value="HAD-like"/>
    <property type="match status" value="1"/>
</dbReference>
<dbReference type="InterPro" id="IPR006379">
    <property type="entry name" value="HAD-SF_hydro_IIB"/>
</dbReference>
<dbReference type="NCBIfam" id="TIGR02400">
    <property type="entry name" value="trehalose_OtsA"/>
    <property type="match status" value="1"/>
</dbReference>
<evidence type="ECO:0000256" key="4">
    <source>
        <dbReference type="ARBA" id="ARBA00011881"/>
    </source>
</evidence>
<evidence type="ECO:0000256" key="5">
    <source>
        <dbReference type="ARBA" id="ARBA00022676"/>
    </source>
</evidence>
<dbReference type="NCBIfam" id="TIGR00685">
    <property type="entry name" value="T6PP"/>
    <property type="match status" value="1"/>
</dbReference>
<protein>
    <recommendedName>
        <fullName evidence="8">Alpha,alpha-trehalose-phosphate synthase</fullName>
        <ecNumber evidence="8">2.4.1.15</ecNumber>
    </recommendedName>
</protein>
<evidence type="ECO:0000256" key="3">
    <source>
        <dbReference type="ARBA" id="ARBA00008799"/>
    </source>
</evidence>
<sequence>MGKTIIISNRLPLQINISENDLEVTPSVGGLATGLKSFHQEGDSIWIGWTGLSAEEIPDDMKESVQEEARKQACIAVTLTSEEIEKFYYGFSNRTIWPLFHYFMEYTEFDPEHWEAYKQVNQKYADAVLEHLGEDDTVWVHDYQLLLLPDMIRKKNPTVTIGFFNHIPFPSYEVFRTLPWREEILQGMLGADLIGFHTYDYERHFLRSVNRILRYDINFNAVNLSDRIVKVDSFPMGIDYNKFRDAAIKHKKQPRSENTDIQKKLDYHKYVTRDTQLILSIDRLDYTKGIANRIRAFGYFLEKYPEYQEKVRLIMLAVPSRTNVPQYQLLKKEIDELVGRINGQFATVNWTPIWYFYRSMPFENLIDLYSASDVALITPIRDGMNLVAKEYVATRTDNTGVLILSEMAGAAHELNEALIINPNNFEQIVDSIKLALQMPKEEQVKRNKVLQRRLKRYSVEKWAQDFMQNLRETVNTRNEFKTIEITRNIKKDLFEKYSSAQRRVLFLDYDGTLVNFVDQPESASPDEDLFRLIRKLGEQENTRVILISGRDKETLQNWWKNSPVEIIGEHGVWVRTAEQEWELTENLDCSWMETIRPVLETFVDRTPGTFIEEKNYSLAWHYRKTNPELGDVRANELSIVLRDLISNHGLSVLQGNKVLEIKNSGVNKGKAANKLLDEKYDFIFAIGDDWTDEYLFTELPEQATTVKVGMNKTKAKYYMNSVAEVRELLSQFLSLTH</sequence>
<keyword evidence="6" id="KW-0808">Transferase</keyword>
<evidence type="ECO:0000256" key="8">
    <source>
        <dbReference type="NCBIfam" id="TIGR02400"/>
    </source>
</evidence>
<dbReference type="PANTHER" id="PTHR10788">
    <property type="entry name" value="TREHALOSE-6-PHOSPHATE SYNTHASE"/>
    <property type="match status" value="1"/>
</dbReference>
<proteinExistence type="inferred from homology"/>
<comment type="pathway">
    <text evidence="1">Glycan biosynthesis; trehalose biosynthesis.</text>
</comment>
<evidence type="ECO:0000256" key="1">
    <source>
        <dbReference type="ARBA" id="ARBA00005199"/>
    </source>
</evidence>
<dbReference type="Gene3D" id="3.30.70.1020">
    <property type="entry name" value="Trehalose-6-phosphate phosphatase related protein, domain 2"/>
    <property type="match status" value="1"/>
</dbReference>
<dbReference type="EC" id="2.4.1.15" evidence="8"/>
<dbReference type="Pfam" id="PF00982">
    <property type="entry name" value="Glyco_transf_20"/>
    <property type="match status" value="1"/>
</dbReference>
<dbReference type="Gene3D" id="3.40.50.2000">
    <property type="entry name" value="Glycogen Phosphorylase B"/>
    <property type="match status" value="2"/>
</dbReference>
<keyword evidence="10" id="KW-1185">Reference proteome</keyword>
<reference evidence="10" key="1">
    <citation type="journal article" date="2019" name="Int. J. Syst. Evol. Microbiol.">
        <title>The Global Catalogue of Microorganisms (GCM) 10K type strain sequencing project: providing services to taxonomists for standard genome sequencing and annotation.</title>
        <authorList>
            <consortium name="The Broad Institute Genomics Platform"/>
            <consortium name="The Broad Institute Genome Sequencing Center for Infectious Disease"/>
            <person name="Wu L."/>
            <person name="Ma J."/>
        </authorList>
    </citation>
    <scope>NUCLEOTIDE SEQUENCE [LARGE SCALE GENOMIC DNA]</scope>
    <source>
        <strain evidence="10">KCTC 42585</strain>
    </source>
</reference>
<dbReference type="Pfam" id="PF02358">
    <property type="entry name" value="Trehalose_PPase"/>
    <property type="match status" value="1"/>
</dbReference>
<dbReference type="InterPro" id="IPR012766">
    <property type="entry name" value="Trehalose_OtsA"/>
</dbReference>
<evidence type="ECO:0000313" key="9">
    <source>
        <dbReference type="EMBL" id="MFD2519090.1"/>
    </source>
</evidence>
<gene>
    <name evidence="9" type="ORF">ACFSTG_14375</name>
</gene>
<dbReference type="InterPro" id="IPR036412">
    <property type="entry name" value="HAD-like_sf"/>
</dbReference>
<dbReference type="Proteomes" id="UP001597468">
    <property type="component" value="Unassembled WGS sequence"/>
</dbReference>
<keyword evidence="5" id="KW-0328">Glycosyltransferase</keyword>
<comment type="catalytic activity">
    <reaction evidence="7">
        <text>D-glucose 6-phosphate + UDP-alpha-D-glucose = alpha,alpha-trehalose 6-phosphate + UDP + H(+)</text>
        <dbReference type="Rhea" id="RHEA:18889"/>
        <dbReference type="ChEBI" id="CHEBI:15378"/>
        <dbReference type="ChEBI" id="CHEBI:58223"/>
        <dbReference type="ChEBI" id="CHEBI:58429"/>
        <dbReference type="ChEBI" id="CHEBI:58885"/>
        <dbReference type="ChEBI" id="CHEBI:61548"/>
        <dbReference type="EC" id="2.4.1.15"/>
    </reaction>
</comment>
<dbReference type="Gene3D" id="3.40.50.1000">
    <property type="entry name" value="HAD superfamily/HAD-like"/>
    <property type="match status" value="1"/>
</dbReference>
<evidence type="ECO:0000256" key="2">
    <source>
        <dbReference type="ARBA" id="ARBA00006330"/>
    </source>
</evidence>
<comment type="similarity">
    <text evidence="2">In the C-terminal section; belongs to the trehalose phosphatase family.</text>
</comment>
<dbReference type="EMBL" id="JBHULT010000012">
    <property type="protein sequence ID" value="MFD2519090.1"/>
    <property type="molecule type" value="Genomic_DNA"/>
</dbReference>
<dbReference type="InterPro" id="IPR023214">
    <property type="entry name" value="HAD_sf"/>
</dbReference>
<comment type="subunit">
    <text evidence="4">Homotetramer.</text>
</comment>
<dbReference type="InterPro" id="IPR003337">
    <property type="entry name" value="Trehalose_PPase"/>
</dbReference>
<dbReference type="CDD" id="cd01627">
    <property type="entry name" value="HAD_TPP"/>
    <property type="match status" value="1"/>
</dbReference>
<accession>A0ABW5J0D8</accession>
<dbReference type="NCBIfam" id="TIGR01484">
    <property type="entry name" value="HAD-SF-IIB"/>
    <property type="match status" value="1"/>
</dbReference>
<comment type="similarity">
    <text evidence="3">Belongs to the glycosyltransferase 20 family.</text>
</comment>